<keyword evidence="1" id="KW-0378">Hydrolase</keyword>
<dbReference type="GO" id="GO:0052689">
    <property type="term" value="F:carboxylic ester hydrolase activity"/>
    <property type="evidence" value="ECO:0007669"/>
    <property type="project" value="TreeGrafter"/>
</dbReference>
<keyword evidence="4" id="KW-1185">Reference proteome</keyword>
<dbReference type="InterPro" id="IPR053145">
    <property type="entry name" value="AB_hydrolase_Est10"/>
</dbReference>
<dbReference type="InterPro" id="IPR002471">
    <property type="entry name" value="Pept_S9_AS"/>
</dbReference>
<proteinExistence type="predicted"/>
<dbReference type="RefSeq" id="WP_179785689.1">
    <property type="nucleotide sequence ID" value="NZ_BAAARR010000034.1"/>
</dbReference>
<dbReference type="EMBL" id="JACBZH010000001">
    <property type="protein sequence ID" value="NYH87665.1"/>
    <property type="molecule type" value="Genomic_DNA"/>
</dbReference>
<gene>
    <name evidence="3" type="ORF">F4554_000303</name>
</gene>
<name>A0A852Z621_9ACTN</name>
<evidence type="ECO:0000313" key="3">
    <source>
        <dbReference type="EMBL" id="NYH87665.1"/>
    </source>
</evidence>
<dbReference type="Gene3D" id="3.40.50.1820">
    <property type="entry name" value="alpha/beta hydrolase"/>
    <property type="match status" value="1"/>
</dbReference>
<dbReference type="PANTHER" id="PTHR43265">
    <property type="entry name" value="ESTERASE ESTD"/>
    <property type="match status" value="1"/>
</dbReference>
<dbReference type="PANTHER" id="PTHR43265:SF1">
    <property type="entry name" value="ESTERASE ESTD"/>
    <property type="match status" value="1"/>
</dbReference>
<dbReference type="InterPro" id="IPR029058">
    <property type="entry name" value="AB_hydrolase_fold"/>
</dbReference>
<evidence type="ECO:0000259" key="2">
    <source>
        <dbReference type="Pfam" id="PF12697"/>
    </source>
</evidence>
<organism evidence="3 4">
    <name type="scientific">Actinopolymorpha rutila</name>
    <dbReference type="NCBI Taxonomy" id="446787"/>
    <lineage>
        <taxon>Bacteria</taxon>
        <taxon>Bacillati</taxon>
        <taxon>Actinomycetota</taxon>
        <taxon>Actinomycetes</taxon>
        <taxon>Propionibacteriales</taxon>
        <taxon>Actinopolymorphaceae</taxon>
        <taxon>Actinopolymorpha</taxon>
    </lineage>
</organism>
<reference evidence="3 4" key="1">
    <citation type="submission" date="2020-07" db="EMBL/GenBank/DDBJ databases">
        <title>Sequencing the genomes of 1000 actinobacteria strains.</title>
        <authorList>
            <person name="Klenk H.-P."/>
        </authorList>
    </citation>
    <scope>NUCLEOTIDE SEQUENCE [LARGE SCALE GENOMIC DNA]</scope>
    <source>
        <strain evidence="3 4">DSM 18448</strain>
    </source>
</reference>
<accession>A0A852Z621</accession>
<dbReference type="SUPFAM" id="SSF53474">
    <property type="entry name" value="alpha/beta-Hydrolases"/>
    <property type="match status" value="1"/>
</dbReference>
<evidence type="ECO:0000313" key="4">
    <source>
        <dbReference type="Proteomes" id="UP000579605"/>
    </source>
</evidence>
<feature type="domain" description="AB hydrolase-1" evidence="2">
    <location>
        <begin position="34"/>
        <end position="270"/>
    </location>
</feature>
<dbReference type="Pfam" id="PF12697">
    <property type="entry name" value="Abhydrolase_6"/>
    <property type="match status" value="1"/>
</dbReference>
<sequence length="294" mass="31139">MDSEEISFESKGVALHGTIWRPTQAGDGTGTVLIGGSGQTDRTNGGYFDALRDRLVSAGIAVLGYDKRGAGRSGGSWPSASVDDLAADAAAAVEALRGNEGVDRHRIGLFGHSEGGWVALRARRNACPRFIVLNSCPALSFLDSEVYALTTAGVDSNRAQGLFERLRQAAREGADTAAANRLLAHTGDPFLDTVLEQASFRLDTDRWEQLRSWIEYSPSADLASLNVATLAIYGELDPLTPVEASLRFLGQKTAIVDTVVIPGADHRLQVDGQLAGSYLDTVTGWVTSSSSTAA</sequence>
<dbReference type="InterPro" id="IPR000073">
    <property type="entry name" value="AB_hydrolase_1"/>
</dbReference>
<dbReference type="GO" id="GO:0004252">
    <property type="term" value="F:serine-type endopeptidase activity"/>
    <property type="evidence" value="ECO:0007669"/>
    <property type="project" value="InterPro"/>
</dbReference>
<protein>
    <recommendedName>
        <fullName evidence="2">AB hydrolase-1 domain-containing protein</fullName>
    </recommendedName>
</protein>
<comment type="caution">
    <text evidence="3">The sequence shown here is derived from an EMBL/GenBank/DDBJ whole genome shotgun (WGS) entry which is preliminary data.</text>
</comment>
<dbReference type="AlphaFoldDB" id="A0A852Z621"/>
<dbReference type="Proteomes" id="UP000579605">
    <property type="component" value="Unassembled WGS sequence"/>
</dbReference>
<evidence type="ECO:0000256" key="1">
    <source>
        <dbReference type="ARBA" id="ARBA00022801"/>
    </source>
</evidence>
<dbReference type="PROSITE" id="PS00708">
    <property type="entry name" value="PRO_ENDOPEP_SER"/>
    <property type="match status" value="1"/>
</dbReference>
<dbReference type="GO" id="GO:0006508">
    <property type="term" value="P:proteolysis"/>
    <property type="evidence" value="ECO:0007669"/>
    <property type="project" value="InterPro"/>
</dbReference>